<evidence type="ECO:0000313" key="3">
    <source>
        <dbReference type="Proteomes" id="UP001331761"/>
    </source>
</evidence>
<keyword evidence="1" id="KW-0175">Coiled coil</keyword>
<dbReference type="EMBL" id="WIXE01023003">
    <property type="protein sequence ID" value="KAK5966888.1"/>
    <property type="molecule type" value="Genomic_DNA"/>
</dbReference>
<comment type="caution">
    <text evidence="2">The sequence shown here is derived from an EMBL/GenBank/DDBJ whole genome shotgun (WGS) entry which is preliminary data.</text>
</comment>
<evidence type="ECO:0000313" key="2">
    <source>
        <dbReference type="EMBL" id="KAK5966888.1"/>
    </source>
</evidence>
<gene>
    <name evidence="2" type="ORF">GCK32_007797</name>
</gene>
<name>A0AAN8IEU3_TRICO</name>
<evidence type="ECO:0000256" key="1">
    <source>
        <dbReference type="SAM" id="Coils"/>
    </source>
</evidence>
<dbReference type="Proteomes" id="UP001331761">
    <property type="component" value="Unassembled WGS sequence"/>
</dbReference>
<reference evidence="2 3" key="1">
    <citation type="submission" date="2019-10" db="EMBL/GenBank/DDBJ databases">
        <title>Assembly and Annotation for the nematode Trichostrongylus colubriformis.</title>
        <authorList>
            <person name="Martin J."/>
        </authorList>
    </citation>
    <scope>NUCLEOTIDE SEQUENCE [LARGE SCALE GENOMIC DNA]</scope>
    <source>
        <strain evidence="2">G859</strain>
        <tissue evidence="2">Whole worm</tissue>
    </source>
</reference>
<accession>A0AAN8IEU3</accession>
<feature type="coiled-coil region" evidence="1">
    <location>
        <begin position="20"/>
        <end position="83"/>
    </location>
</feature>
<dbReference type="AlphaFoldDB" id="A0AAN8IEU3"/>
<protein>
    <submittedName>
        <fullName evidence="2">Uncharacterized protein</fullName>
    </submittedName>
</protein>
<sequence>MSQDPETVKNFFRTVDGCCCQEAKSNLRNMRARTGAAETEAAELAAKFKKVQEKSRETLKYYLQHQRQALEQMEEDLKSSEAIRMDCSMYAVGILRGAVSEHPPEHD</sequence>
<organism evidence="2 3">
    <name type="scientific">Trichostrongylus colubriformis</name>
    <name type="common">Black scour worm</name>
    <dbReference type="NCBI Taxonomy" id="6319"/>
    <lineage>
        <taxon>Eukaryota</taxon>
        <taxon>Metazoa</taxon>
        <taxon>Ecdysozoa</taxon>
        <taxon>Nematoda</taxon>
        <taxon>Chromadorea</taxon>
        <taxon>Rhabditida</taxon>
        <taxon>Rhabditina</taxon>
        <taxon>Rhabditomorpha</taxon>
        <taxon>Strongyloidea</taxon>
        <taxon>Trichostrongylidae</taxon>
        <taxon>Trichostrongylus</taxon>
    </lineage>
</organism>
<proteinExistence type="predicted"/>
<keyword evidence="3" id="KW-1185">Reference proteome</keyword>